<reference evidence="5" key="2">
    <citation type="submission" date="2017-06" db="EMBL/GenBank/DDBJ databases">
        <title>WGS assembly of Brachypodium distachyon.</title>
        <authorList>
            <consortium name="The International Brachypodium Initiative"/>
            <person name="Lucas S."/>
            <person name="Harmon-Smith M."/>
            <person name="Lail K."/>
            <person name="Tice H."/>
            <person name="Grimwood J."/>
            <person name="Bruce D."/>
            <person name="Barry K."/>
            <person name="Shu S."/>
            <person name="Lindquist E."/>
            <person name="Wang M."/>
            <person name="Pitluck S."/>
            <person name="Vogel J.P."/>
            <person name="Garvin D.F."/>
            <person name="Mockler T.C."/>
            <person name="Schmutz J."/>
            <person name="Rokhsar D."/>
            <person name="Bevan M.W."/>
        </authorList>
    </citation>
    <scope>NUCLEOTIDE SEQUENCE</scope>
    <source>
        <strain evidence="5">Bd21</strain>
    </source>
</reference>
<dbReference type="RefSeq" id="XP_024317892.1">
    <property type="nucleotide sequence ID" value="XM_024462124.1"/>
</dbReference>
<organism evidence="5">
    <name type="scientific">Brachypodium distachyon</name>
    <name type="common">Purple false brome</name>
    <name type="synonym">Trachynia distachya</name>
    <dbReference type="NCBI Taxonomy" id="15368"/>
    <lineage>
        <taxon>Eukaryota</taxon>
        <taxon>Viridiplantae</taxon>
        <taxon>Streptophyta</taxon>
        <taxon>Embryophyta</taxon>
        <taxon>Tracheophyta</taxon>
        <taxon>Spermatophyta</taxon>
        <taxon>Magnoliopsida</taxon>
        <taxon>Liliopsida</taxon>
        <taxon>Poales</taxon>
        <taxon>Poaceae</taxon>
        <taxon>BOP clade</taxon>
        <taxon>Pooideae</taxon>
        <taxon>Stipodae</taxon>
        <taxon>Brachypodieae</taxon>
        <taxon>Brachypodium</taxon>
    </lineage>
</organism>
<evidence type="ECO:0000256" key="2">
    <source>
        <dbReference type="ARBA" id="ARBA00022670"/>
    </source>
</evidence>
<dbReference type="SUPFAM" id="SSF54001">
    <property type="entry name" value="Cysteine proteinases"/>
    <property type="match status" value="1"/>
</dbReference>
<evidence type="ECO:0000256" key="3">
    <source>
        <dbReference type="ARBA" id="ARBA00022801"/>
    </source>
</evidence>
<evidence type="ECO:0000313" key="5">
    <source>
        <dbReference type="EMBL" id="PNT68279.1"/>
    </source>
</evidence>
<dbReference type="EMBL" id="CM000882">
    <property type="protein sequence ID" value="PNT68279.1"/>
    <property type="molecule type" value="Genomic_DNA"/>
</dbReference>
<dbReference type="Proteomes" id="UP000008810">
    <property type="component" value="Chromosome 3"/>
</dbReference>
<dbReference type="OrthoDB" id="688429at2759"/>
<proteinExistence type="inferred from homology"/>
<dbReference type="Gene3D" id="3.40.395.10">
    <property type="entry name" value="Adenoviral Proteinase, Chain A"/>
    <property type="match status" value="1"/>
</dbReference>
<sequence length="104" mass="12078">MMIKNFVDVWNESGAKEQPFSNFHIVYPKVPTQGNSDDCGIYVMKFMELWSQGSQQPCVLLRSDVQNFRVKLANRLMFSQDNIEDQAKKLVMTFSEAQQRPIEV</sequence>
<evidence type="ECO:0000259" key="4">
    <source>
        <dbReference type="Pfam" id="PF02902"/>
    </source>
</evidence>
<keyword evidence="7" id="KW-1185">Reference proteome</keyword>
<dbReference type="GO" id="GO:0006508">
    <property type="term" value="P:proteolysis"/>
    <property type="evidence" value="ECO:0007669"/>
    <property type="project" value="UniProtKB-KW"/>
</dbReference>
<name>A0A2K2D1X0_BRADI</name>
<accession>A0A2K2D1X0</accession>
<keyword evidence="3" id="KW-0378">Hydrolase</keyword>
<dbReference type="AlphaFoldDB" id="A0A2K2D1X0"/>
<comment type="similarity">
    <text evidence="1">Belongs to the peptidase C48 family.</text>
</comment>
<dbReference type="EnsemblPlants" id="PNT68279">
    <property type="protein sequence ID" value="PNT68279"/>
    <property type="gene ID" value="BRADI_3g38178v3"/>
</dbReference>
<evidence type="ECO:0000313" key="6">
    <source>
        <dbReference type="EnsemblPlants" id="PNT68279"/>
    </source>
</evidence>
<reference evidence="5 6" key="1">
    <citation type="journal article" date="2010" name="Nature">
        <title>Genome sequencing and analysis of the model grass Brachypodium distachyon.</title>
        <authorList>
            <consortium name="International Brachypodium Initiative"/>
        </authorList>
    </citation>
    <scope>NUCLEOTIDE SEQUENCE [LARGE SCALE GENOMIC DNA]</scope>
    <source>
        <strain evidence="5">Bd21</strain>
        <strain evidence="6">cv. Bd21</strain>
    </source>
</reference>
<dbReference type="GO" id="GO:0008234">
    <property type="term" value="F:cysteine-type peptidase activity"/>
    <property type="evidence" value="ECO:0007669"/>
    <property type="project" value="InterPro"/>
</dbReference>
<dbReference type="InterPro" id="IPR038765">
    <property type="entry name" value="Papain-like_cys_pep_sf"/>
</dbReference>
<dbReference type="Gramene" id="PNT68279">
    <property type="protein sequence ID" value="PNT68279"/>
    <property type="gene ID" value="BRADI_3g38178v3"/>
</dbReference>
<feature type="domain" description="Ubiquitin-like protease family profile" evidence="4">
    <location>
        <begin position="20"/>
        <end position="73"/>
    </location>
</feature>
<reference evidence="6" key="3">
    <citation type="submission" date="2018-08" db="UniProtKB">
        <authorList>
            <consortium name="EnsemblPlants"/>
        </authorList>
    </citation>
    <scope>IDENTIFICATION</scope>
    <source>
        <strain evidence="6">cv. Bd21</strain>
    </source>
</reference>
<evidence type="ECO:0000256" key="1">
    <source>
        <dbReference type="ARBA" id="ARBA00005234"/>
    </source>
</evidence>
<protein>
    <recommendedName>
        <fullName evidence="4">Ubiquitin-like protease family profile domain-containing protein</fullName>
    </recommendedName>
</protein>
<gene>
    <name evidence="6" type="primary">LOC112271900</name>
    <name evidence="5" type="ORF">BRADI_3g38178v3</name>
</gene>
<dbReference type="InterPro" id="IPR003653">
    <property type="entry name" value="Peptidase_C48_C"/>
</dbReference>
<dbReference type="GeneID" id="112271900"/>
<keyword evidence="2" id="KW-0645">Protease</keyword>
<evidence type="ECO:0000313" key="7">
    <source>
        <dbReference type="Proteomes" id="UP000008810"/>
    </source>
</evidence>
<dbReference type="Pfam" id="PF02902">
    <property type="entry name" value="Peptidase_C48"/>
    <property type="match status" value="1"/>
</dbReference>